<feature type="binding site" evidence="4">
    <location>
        <position position="202"/>
    </location>
    <ligand>
        <name>Mn(2+)</name>
        <dbReference type="ChEBI" id="CHEBI:29035"/>
        <label>1</label>
    </ligand>
</feature>
<comment type="cofactor">
    <cofactor evidence="4">
        <name>Mn(2+)</name>
        <dbReference type="ChEBI" id="CHEBI:29035"/>
    </cofactor>
    <text evidence="4">Binds 2 manganese ions per subunit.</text>
</comment>
<name>A0A6C2U597_PONDE</name>
<evidence type="ECO:0000256" key="3">
    <source>
        <dbReference type="ARBA" id="ARBA00022801"/>
    </source>
</evidence>
<comment type="similarity">
    <text evidence="1">Belongs to the arginase family. Agmatinase subfamily.</text>
</comment>
<proteinExistence type="inferred from homology"/>
<dbReference type="RefSeq" id="WP_136080345.1">
    <property type="nucleotide sequence ID" value="NZ_CAAHFG010000002.1"/>
</dbReference>
<dbReference type="InterPro" id="IPR020855">
    <property type="entry name" value="Ureohydrolase_Mn_BS"/>
</dbReference>
<dbReference type="Pfam" id="PF00491">
    <property type="entry name" value="Arginase"/>
    <property type="match status" value="1"/>
</dbReference>
<keyword evidence="2 4" id="KW-0479">Metal-binding</keyword>
<evidence type="ECO:0000256" key="2">
    <source>
        <dbReference type="ARBA" id="ARBA00022723"/>
    </source>
</evidence>
<feature type="binding site" evidence="4">
    <location>
        <position position="97"/>
    </location>
    <ligand>
        <name>Mn(2+)</name>
        <dbReference type="ChEBI" id="CHEBI:29035"/>
        <label>1</label>
    </ligand>
</feature>
<dbReference type="SUPFAM" id="SSF52768">
    <property type="entry name" value="Arginase/deacetylase"/>
    <property type="match status" value="1"/>
</dbReference>
<feature type="binding site" evidence="4">
    <location>
        <position position="204"/>
    </location>
    <ligand>
        <name>Mn(2+)</name>
        <dbReference type="ChEBI" id="CHEBI:29035"/>
        <label>1</label>
    </ligand>
</feature>
<dbReference type="PROSITE" id="PS01053">
    <property type="entry name" value="ARGINASE_1"/>
    <property type="match status" value="1"/>
</dbReference>
<dbReference type="GO" id="GO:0008783">
    <property type="term" value="F:agmatinase activity"/>
    <property type="evidence" value="ECO:0007669"/>
    <property type="project" value="TreeGrafter"/>
</dbReference>
<dbReference type="Gene3D" id="3.40.800.10">
    <property type="entry name" value="Ureohydrolase domain"/>
    <property type="match status" value="1"/>
</dbReference>
<dbReference type="InterPro" id="IPR005925">
    <property type="entry name" value="Agmatinase-rel"/>
</dbReference>
<dbReference type="GO" id="GO:0046872">
    <property type="term" value="F:metal ion binding"/>
    <property type="evidence" value="ECO:0007669"/>
    <property type="project" value="UniProtKB-KW"/>
</dbReference>
<accession>A0A6C2U597</accession>
<evidence type="ECO:0000256" key="5">
    <source>
        <dbReference type="RuleBase" id="RU003684"/>
    </source>
</evidence>
<evidence type="ECO:0000313" key="6">
    <source>
        <dbReference type="EMBL" id="VGO14711.1"/>
    </source>
</evidence>
<evidence type="ECO:0000256" key="1">
    <source>
        <dbReference type="ARBA" id="ARBA00009227"/>
    </source>
</evidence>
<evidence type="ECO:0000313" key="7">
    <source>
        <dbReference type="Proteomes" id="UP000366872"/>
    </source>
</evidence>
<keyword evidence="3 5" id="KW-0378">Hydrolase</keyword>
<organism evidence="6 7">
    <name type="scientific">Pontiella desulfatans</name>
    <dbReference type="NCBI Taxonomy" id="2750659"/>
    <lineage>
        <taxon>Bacteria</taxon>
        <taxon>Pseudomonadati</taxon>
        <taxon>Kiritimatiellota</taxon>
        <taxon>Kiritimatiellia</taxon>
        <taxon>Kiritimatiellales</taxon>
        <taxon>Pontiellaceae</taxon>
        <taxon>Pontiella</taxon>
    </lineage>
</organism>
<dbReference type="NCBIfam" id="TIGR01230">
    <property type="entry name" value="agmatinase"/>
    <property type="match status" value="1"/>
</dbReference>
<evidence type="ECO:0000256" key="4">
    <source>
        <dbReference type="PIRSR" id="PIRSR036979-1"/>
    </source>
</evidence>
<feature type="binding site" evidence="4">
    <location>
        <position position="124"/>
    </location>
    <ligand>
        <name>Mn(2+)</name>
        <dbReference type="ChEBI" id="CHEBI:29035"/>
        <label>2</label>
    </ligand>
</feature>
<keyword evidence="4" id="KW-0464">Manganese</keyword>
<dbReference type="PANTHER" id="PTHR11358">
    <property type="entry name" value="ARGINASE/AGMATINASE"/>
    <property type="match status" value="1"/>
</dbReference>
<dbReference type="Proteomes" id="UP000366872">
    <property type="component" value="Unassembled WGS sequence"/>
</dbReference>
<dbReference type="AlphaFoldDB" id="A0A6C2U597"/>
<dbReference type="EMBL" id="CAAHFG010000002">
    <property type="protein sequence ID" value="VGO14711.1"/>
    <property type="molecule type" value="Genomic_DNA"/>
</dbReference>
<dbReference type="PROSITE" id="PS51409">
    <property type="entry name" value="ARGINASE_2"/>
    <property type="match status" value="1"/>
</dbReference>
<dbReference type="PIRSF" id="PIRSF036979">
    <property type="entry name" value="Arginase"/>
    <property type="match status" value="1"/>
</dbReference>
<dbReference type="PANTHER" id="PTHR11358:SF26">
    <property type="entry name" value="GUANIDINO ACID HYDROLASE, MITOCHONDRIAL"/>
    <property type="match status" value="1"/>
</dbReference>
<feature type="binding site" evidence="4">
    <location>
        <position position="122"/>
    </location>
    <ligand>
        <name>Mn(2+)</name>
        <dbReference type="ChEBI" id="CHEBI:29035"/>
        <label>1</label>
    </ligand>
</feature>
<feature type="binding site" evidence="4">
    <location>
        <position position="120"/>
    </location>
    <ligand>
        <name>Mn(2+)</name>
        <dbReference type="ChEBI" id="CHEBI:29035"/>
        <label>1</label>
    </ligand>
</feature>
<keyword evidence="7" id="KW-1185">Reference proteome</keyword>
<sequence length="276" mass="30378">MKTFLESEVPDMPAEDCLFHVIPAPYEKTVSYGGGTANGPTAILEASYQLEAYDGESCPCAFGIHTRPAQYSLEFIEREIAEVLKLGKIPVMLGGEHTVTVSALRALKESGEPFGVIQFDAHADLRREYEGDPLSHACALRHAVELGIPLFQIGVRALSLPEVELRKEKSIPYLDGYEIGRSGIPDKLLPDDFPEKVYVTFDVDGLDPSIMPATGTPEPGGLDWFQAMECLEQIAGHKTVIGFDVVELAPIEKLHAPDFLVARMIYNFMGLITRKQ</sequence>
<dbReference type="GO" id="GO:0033389">
    <property type="term" value="P:putrescine biosynthetic process from arginine, via agmatine"/>
    <property type="evidence" value="ECO:0007669"/>
    <property type="project" value="TreeGrafter"/>
</dbReference>
<dbReference type="CDD" id="cd11593">
    <property type="entry name" value="Agmatinase-like_2"/>
    <property type="match status" value="1"/>
</dbReference>
<dbReference type="InterPro" id="IPR023696">
    <property type="entry name" value="Ureohydrolase_dom_sf"/>
</dbReference>
<dbReference type="InterPro" id="IPR006035">
    <property type="entry name" value="Ureohydrolase"/>
</dbReference>
<reference evidence="6 7" key="1">
    <citation type="submission" date="2019-04" db="EMBL/GenBank/DDBJ databases">
        <authorList>
            <person name="Van Vliet M D."/>
        </authorList>
    </citation>
    <scope>NUCLEOTIDE SEQUENCE [LARGE SCALE GENOMIC DNA]</scope>
    <source>
        <strain evidence="6 7">F1</strain>
    </source>
</reference>
<protein>
    <submittedName>
        <fullName evidence="6">N(1)-aminopropylagmatine ureohydrolase</fullName>
    </submittedName>
</protein>
<gene>
    <name evidence="6" type="ORF">PDESU_03279</name>
</gene>